<dbReference type="GO" id="GO:0051287">
    <property type="term" value="F:NAD binding"/>
    <property type="evidence" value="ECO:0007669"/>
    <property type="project" value="InterPro"/>
</dbReference>
<dbReference type="Pfam" id="PF00044">
    <property type="entry name" value="Gp_dh_N"/>
    <property type="match status" value="1"/>
</dbReference>
<dbReference type="PANTHER" id="PTHR10836">
    <property type="entry name" value="GLYCERALDEHYDE 3-PHOSPHATE DEHYDROGENASE"/>
    <property type="match status" value="1"/>
</dbReference>
<dbReference type="InterPro" id="IPR036291">
    <property type="entry name" value="NAD(P)-bd_dom_sf"/>
</dbReference>
<evidence type="ECO:0000259" key="3">
    <source>
        <dbReference type="SMART" id="SM00846"/>
    </source>
</evidence>
<dbReference type="Gene3D" id="3.40.50.720">
    <property type="entry name" value="NAD(P)-binding Rossmann-like Domain"/>
    <property type="match status" value="2"/>
</dbReference>
<evidence type="ECO:0000256" key="1">
    <source>
        <dbReference type="ARBA" id="ARBA00007406"/>
    </source>
</evidence>
<feature type="domain" description="Glyceraldehyde 3-phosphate dehydrogenase NAD(P) binding" evidence="3">
    <location>
        <begin position="3"/>
        <end position="104"/>
    </location>
</feature>
<name>A0AA36A2N5_LACSI</name>
<reference evidence="4" key="1">
    <citation type="submission" date="2023-04" db="EMBL/GenBank/DDBJ databases">
        <authorList>
            <person name="Vijverberg K."/>
            <person name="Xiong W."/>
            <person name="Schranz E."/>
        </authorList>
    </citation>
    <scope>NUCLEOTIDE SEQUENCE</scope>
</reference>
<accession>A0AA36A2N5</accession>
<dbReference type="Proteomes" id="UP001177003">
    <property type="component" value="Chromosome 9"/>
</dbReference>
<dbReference type="GO" id="GO:0006096">
    <property type="term" value="P:glycolytic process"/>
    <property type="evidence" value="ECO:0007669"/>
    <property type="project" value="TreeGrafter"/>
</dbReference>
<evidence type="ECO:0000256" key="2">
    <source>
        <dbReference type="ARBA" id="ARBA00023002"/>
    </source>
</evidence>
<evidence type="ECO:0000313" key="4">
    <source>
        <dbReference type="EMBL" id="CAI9303425.1"/>
    </source>
</evidence>
<dbReference type="EMBL" id="OX465085">
    <property type="protein sequence ID" value="CAI9303425.1"/>
    <property type="molecule type" value="Genomic_DNA"/>
</dbReference>
<dbReference type="AlphaFoldDB" id="A0AA36A2N5"/>
<comment type="similarity">
    <text evidence="1">Belongs to the glyceraldehyde-3-phosphate dehydrogenase family.</text>
</comment>
<dbReference type="GO" id="GO:0004365">
    <property type="term" value="F:glyceraldehyde-3-phosphate dehydrogenase (NAD+) (phosphorylating) activity"/>
    <property type="evidence" value="ECO:0007669"/>
    <property type="project" value="TreeGrafter"/>
</dbReference>
<protein>
    <recommendedName>
        <fullName evidence="3">Glyceraldehyde 3-phosphate dehydrogenase NAD(P) binding domain-containing protein</fullName>
    </recommendedName>
</protein>
<evidence type="ECO:0000313" key="5">
    <source>
        <dbReference type="Proteomes" id="UP001177003"/>
    </source>
</evidence>
<dbReference type="InterPro" id="IPR020831">
    <property type="entry name" value="GlycerAld/Erythrose_P_DH"/>
</dbReference>
<organism evidence="4 5">
    <name type="scientific">Lactuca saligna</name>
    <name type="common">Willowleaf lettuce</name>
    <dbReference type="NCBI Taxonomy" id="75948"/>
    <lineage>
        <taxon>Eukaryota</taxon>
        <taxon>Viridiplantae</taxon>
        <taxon>Streptophyta</taxon>
        <taxon>Embryophyta</taxon>
        <taxon>Tracheophyta</taxon>
        <taxon>Spermatophyta</taxon>
        <taxon>Magnoliopsida</taxon>
        <taxon>eudicotyledons</taxon>
        <taxon>Gunneridae</taxon>
        <taxon>Pentapetalae</taxon>
        <taxon>asterids</taxon>
        <taxon>campanulids</taxon>
        <taxon>Asterales</taxon>
        <taxon>Asteraceae</taxon>
        <taxon>Cichorioideae</taxon>
        <taxon>Cichorieae</taxon>
        <taxon>Lactucinae</taxon>
        <taxon>Lactuca</taxon>
    </lineage>
</organism>
<proteinExistence type="inferred from homology"/>
<dbReference type="SUPFAM" id="SSF51735">
    <property type="entry name" value="NAD(P)-binding Rossmann-fold domains"/>
    <property type="match status" value="1"/>
</dbReference>
<keyword evidence="5" id="KW-1185">Reference proteome</keyword>
<dbReference type="SMART" id="SM00846">
    <property type="entry name" value="Gp_dh_N"/>
    <property type="match status" value="1"/>
</dbReference>
<dbReference type="PANTHER" id="PTHR10836:SF76">
    <property type="entry name" value="GLYCERALDEHYDE-3-PHOSPHATE DEHYDROGENASE-RELATED"/>
    <property type="match status" value="1"/>
</dbReference>
<dbReference type="InterPro" id="IPR020828">
    <property type="entry name" value="GlycerAld_3-P_DH_NAD(P)-bd"/>
</dbReference>
<gene>
    <name evidence="4" type="ORF">LSALG_LOCUS41867</name>
</gene>
<dbReference type="GO" id="GO:0005829">
    <property type="term" value="C:cytosol"/>
    <property type="evidence" value="ECO:0007669"/>
    <property type="project" value="TreeGrafter"/>
</dbReference>
<sequence length="213" mass="23965">MSTFRDDIEVVAVNDPFIDSKYMAYVLKYVSTHGLFKGTIKVIDESTLEINGKQIKVTNQRGDFRADYVQRSNHKKGGATKVVISTPSADAPMFVVGVNETTYKQTWILYSMPAVQVVHEEFGIIEVPDTLLQIQKEDGTSKEYSLGAALEATKHTLIQGSTKLLLDFHVVLDQELGLILKLRDMMIGWIHEGFQSFLRQLNDELLKQEGSPL</sequence>
<keyword evidence="2" id="KW-0560">Oxidoreductase</keyword>